<dbReference type="Gene3D" id="2.80.10.50">
    <property type="match status" value="2"/>
</dbReference>
<dbReference type="InterPro" id="IPR026444">
    <property type="entry name" value="Secre_tail"/>
</dbReference>
<dbReference type="EMBL" id="BBWV01000002">
    <property type="protein sequence ID" value="GAO43213.1"/>
    <property type="molecule type" value="Genomic_DNA"/>
</dbReference>
<dbReference type="STRING" id="1220578.FPE01S_02_03170"/>
<dbReference type="Proteomes" id="UP000033121">
    <property type="component" value="Unassembled WGS sequence"/>
</dbReference>
<reference evidence="2 3" key="1">
    <citation type="submission" date="2015-04" db="EMBL/GenBank/DDBJ databases">
        <title>Whole genome shotgun sequence of Flavihumibacter petaseus NBRC 106054.</title>
        <authorList>
            <person name="Miyazawa S."/>
            <person name="Hosoyama A."/>
            <person name="Hashimoto M."/>
            <person name="Noguchi M."/>
            <person name="Tsuchikane K."/>
            <person name="Ohji S."/>
            <person name="Yamazoe A."/>
            <person name="Ichikawa N."/>
            <person name="Kimura A."/>
            <person name="Fujita N."/>
        </authorList>
    </citation>
    <scope>NUCLEOTIDE SEQUENCE [LARGE SCALE GENOMIC DNA]</scope>
    <source>
        <strain evidence="2 3">NBRC 106054</strain>
    </source>
</reference>
<comment type="caution">
    <text evidence="2">The sequence shown here is derived from an EMBL/GenBank/DDBJ whole genome shotgun (WGS) entry which is preliminary data.</text>
</comment>
<dbReference type="NCBIfam" id="TIGR02608">
    <property type="entry name" value="delta_60_rpt"/>
    <property type="match status" value="3"/>
</dbReference>
<dbReference type="NCBIfam" id="TIGR04183">
    <property type="entry name" value="Por_Secre_tail"/>
    <property type="match status" value="1"/>
</dbReference>
<organism evidence="2 3">
    <name type="scientific">Flavihumibacter petaseus NBRC 106054</name>
    <dbReference type="NCBI Taxonomy" id="1220578"/>
    <lineage>
        <taxon>Bacteria</taxon>
        <taxon>Pseudomonadati</taxon>
        <taxon>Bacteroidota</taxon>
        <taxon>Chitinophagia</taxon>
        <taxon>Chitinophagales</taxon>
        <taxon>Chitinophagaceae</taxon>
        <taxon>Flavihumibacter</taxon>
    </lineage>
</organism>
<keyword evidence="3" id="KW-1185">Reference proteome</keyword>
<proteinExistence type="predicted"/>
<dbReference type="Pfam" id="PF17164">
    <property type="entry name" value="DUF5122"/>
    <property type="match status" value="2"/>
</dbReference>
<dbReference type="AlphaFoldDB" id="A0A0E9N0A7"/>
<accession>A0A0E9N0A7</accession>
<dbReference type="Pfam" id="PF18962">
    <property type="entry name" value="Por_Secre_tail"/>
    <property type="match status" value="1"/>
</dbReference>
<dbReference type="RefSeq" id="WP_046369130.1">
    <property type="nucleotide sequence ID" value="NZ_BBWV01000002.1"/>
</dbReference>
<sequence length="926" mass="101796">MNLNLSFLRMLLRNNFLVLLSFLPALLYAQPGSLNPRFANNGFRLDYIPGEQSNNTTIDDILVNNNADTYSVFAMAGGTGLYKRSGDGTPSAGYGTKGFSDCFSFGRDAHLLLADGSALFAGFLGIEEYFSGTNTGDFVLGKLTPQGKIDNQYGTRGIRNIFPLVNTIQPEYLGKLPNGKLLVMLHQQEYGNSKLFTVVLSAEGDYDPALPNFGITELAVGQGSAQLFVVSINQQQDGKSLIALNDNQMDGTTRKILIRINQDGSPDPAFGNAGIQYLDAFIPDGKISAAGFRKYGGYIVLTSSLNDDSPLRFSRLLPNGSPASNNPNWTKLVSLPFTSPVIDGLTDDNGRFSLLMGSYGLHYLVKLDEKGIPDMQFNGTGWLQLNQFPNDWYYSIALTPRKNLMVAGSGTPGTNFMLGKITPSGIPDRYYDRDGYVAVTFPFQSTEWKACIKLGEKGLLAGATVTTNGQPGFLIKAVDTEGKDIKSFGNRGSLLIPLPEQLAATSIIPYGNNHFLFWHSPYYYSTTSPSVVTIKRYTNNGQQDLRWGNNGERLVQLPDKAISIVLRVLRDNRILVGFSVDNDDAVTRYTRDAKIWCLKPDGSRDWNFGDGGTVTINLKDFQDEIEMFRQQKDGKILVISNAWTEDNPRLAITRLLENGKPDPAYVQGIRETNQYSSEFRIGGALLLADNSLFIAGDSAYAGNHFHAAALLKFRENGTRATEFANQGIFVAPISQDYGSGLDINDDHGKLLFTCIDRTVPYGEIIHFRLLANGKPDKSFGIDGSSTISYSTGFESVTDTKLFSDQLIMIGSAATQIITPMLASIALEGYSALRESAPAAPATKTFRIYPNPATTWIQLEISGNPALHPTSAELFDAEGRLVQQWKNGWENIPRRALYIGNIPAGNYLMRVRFSNDESRQEKIVILH</sequence>
<dbReference type="InterPro" id="IPR013431">
    <property type="entry name" value="Delta_60_rpt"/>
</dbReference>
<protein>
    <recommendedName>
        <fullName evidence="1">Secretion system C-terminal sorting domain-containing protein</fullName>
    </recommendedName>
</protein>
<gene>
    <name evidence="2" type="ORF">FPE01S_02_03170</name>
</gene>
<evidence type="ECO:0000313" key="2">
    <source>
        <dbReference type="EMBL" id="GAO43213.1"/>
    </source>
</evidence>
<evidence type="ECO:0000259" key="1">
    <source>
        <dbReference type="Pfam" id="PF18962"/>
    </source>
</evidence>
<dbReference type="OrthoDB" id="9805017at2"/>
<feature type="domain" description="Secretion system C-terminal sorting" evidence="1">
    <location>
        <begin position="847"/>
        <end position="924"/>
    </location>
</feature>
<evidence type="ECO:0000313" key="3">
    <source>
        <dbReference type="Proteomes" id="UP000033121"/>
    </source>
</evidence>
<name>A0A0E9N0A7_9BACT</name>